<dbReference type="InterPro" id="IPR036522">
    <property type="entry name" value="MoaC_sf"/>
</dbReference>
<evidence type="ECO:0000313" key="4">
    <source>
        <dbReference type="EMBL" id="KFM62371.1"/>
    </source>
</evidence>
<keyword evidence="5" id="KW-1185">Reference proteome</keyword>
<gene>
    <name evidence="4" type="ORF">X975_05105</name>
</gene>
<evidence type="ECO:0000256" key="1">
    <source>
        <dbReference type="ARBA" id="ARBA00005046"/>
    </source>
</evidence>
<reference evidence="4 5" key="1">
    <citation type="submission" date="2013-11" db="EMBL/GenBank/DDBJ databases">
        <title>Genome sequencing of Stegodyphus mimosarum.</title>
        <authorList>
            <person name="Bechsgaard J."/>
        </authorList>
    </citation>
    <scope>NUCLEOTIDE SEQUENCE [LARGE SCALE GENOMIC DNA]</scope>
</reference>
<proteinExistence type="predicted"/>
<dbReference type="InterPro" id="IPR002820">
    <property type="entry name" value="Mopterin_CF_biosynth-C_dom"/>
</dbReference>
<dbReference type="SUPFAM" id="SSF55040">
    <property type="entry name" value="Molybdenum cofactor biosynthesis protein C, MoaC"/>
    <property type="match status" value="1"/>
</dbReference>
<feature type="non-terminal residue" evidence="4">
    <location>
        <position position="65"/>
    </location>
</feature>
<dbReference type="AlphaFoldDB" id="A0A087TB82"/>
<protein>
    <submittedName>
        <fullName evidence="4">Molybdenum cofactor biosynthesis protein C</fullName>
    </submittedName>
</protein>
<evidence type="ECO:0000256" key="2">
    <source>
        <dbReference type="ARBA" id="ARBA00023150"/>
    </source>
</evidence>
<dbReference type="GO" id="GO:0006777">
    <property type="term" value="P:Mo-molybdopterin cofactor biosynthetic process"/>
    <property type="evidence" value="ECO:0007669"/>
    <property type="project" value="UniProtKB-KW"/>
</dbReference>
<dbReference type="Proteomes" id="UP000054359">
    <property type="component" value="Unassembled WGS sequence"/>
</dbReference>
<evidence type="ECO:0000259" key="3">
    <source>
        <dbReference type="Pfam" id="PF01967"/>
    </source>
</evidence>
<accession>A0A087TB82</accession>
<dbReference type="EMBL" id="KK114401">
    <property type="protein sequence ID" value="KFM62371.1"/>
    <property type="molecule type" value="Genomic_DNA"/>
</dbReference>
<dbReference type="STRING" id="407821.A0A087TB82"/>
<name>A0A087TB82_STEMI</name>
<sequence length="65" mass="7195">MMEKLMSAQNRQSIRTAEAESTVYLGPKAFELLQQNEIRKDDVLSVAIIAGIMAAKKTSELIPLC</sequence>
<dbReference type="Gene3D" id="3.30.70.640">
    <property type="entry name" value="Molybdopterin cofactor biosynthesis C (MoaC) domain"/>
    <property type="match status" value="1"/>
</dbReference>
<organism evidence="4 5">
    <name type="scientific">Stegodyphus mimosarum</name>
    <name type="common">African social velvet spider</name>
    <dbReference type="NCBI Taxonomy" id="407821"/>
    <lineage>
        <taxon>Eukaryota</taxon>
        <taxon>Metazoa</taxon>
        <taxon>Ecdysozoa</taxon>
        <taxon>Arthropoda</taxon>
        <taxon>Chelicerata</taxon>
        <taxon>Arachnida</taxon>
        <taxon>Araneae</taxon>
        <taxon>Araneomorphae</taxon>
        <taxon>Entelegynae</taxon>
        <taxon>Eresoidea</taxon>
        <taxon>Eresidae</taxon>
        <taxon>Stegodyphus</taxon>
    </lineage>
</organism>
<comment type="pathway">
    <text evidence="1">Cofactor biosynthesis; molybdopterin biosynthesis.</text>
</comment>
<dbReference type="UniPathway" id="UPA00344"/>
<feature type="domain" description="Molybdopterin cofactor biosynthesis C (MoaC)" evidence="3">
    <location>
        <begin position="10"/>
        <end position="65"/>
    </location>
</feature>
<dbReference type="OrthoDB" id="429626at2759"/>
<evidence type="ECO:0000313" key="5">
    <source>
        <dbReference type="Proteomes" id="UP000054359"/>
    </source>
</evidence>
<keyword evidence="2" id="KW-0501">Molybdenum cofactor biosynthesis</keyword>
<dbReference type="Pfam" id="PF01967">
    <property type="entry name" value="MoaC"/>
    <property type="match status" value="1"/>
</dbReference>